<organism evidence="2 3">
    <name type="scientific">Aldrovandia affinis</name>
    <dbReference type="NCBI Taxonomy" id="143900"/>
    <lineage>
        <taxon>Eukaryota</taxon>
        <taxon>Metazoa</taxon>
        <taxon>Chordata</taxon>
        <taxon>Craniata</taxon>
        <taxon>Vertebrata</taxon>
        <taxon>Euteleostomi</taxon>
        <taxon>Actinopterygii</taxon>
        <taxon>Neopterygii</taxon>
        <taxon>Teleostei</taxon>
        <taxon>Notacanthiformes</taxon>
        <taxon>Halosauridae</taxon>
        <taxon>Aldrovandia</taxon>
    </lineage>
</organism>
<dbReference type="AlphaFoldDB" id="A0AAD7WLF9"/>
<evidence type="ECO:0000313" key="3">
    <source>
        <dbReference type="Proteomes" id="UP001221898"/>
    </source>
</evidence>
<gene>
    <name evidence="2" type="ORF">AAFF_G00388140</name>
</gene>
<protein>
    <submittedName>
        <fullName evidence="2">Uncharacterized protein</fullName>
    </submittedName>
</protein>
<feature type="region of interest" description="Disordered" evidence="1">
    <location>
        <begin position="64"/>
        <end position="140"/>
    </location>
</feature>
<feature type="compositionally biased region" description="Low complexity" evidence="1">
    <location>
        <begin position="114"/>
        <end position="127"/>
    </location>
</feature>
<name>A0AAD7WLF9_9TELE</name>
<evidence type="ECO:0000256" key="1">
    <source>
        <dbReference type="SAM" id="MobiDB-lite"/>
    </source>
</evidence>
<comment type="caution">
    <text evidence="2">The sequence shown here is derived from an EMBL/GenBank/DDBJ whole genome shotgun (WGS) entry which is preliminary data.</text>
</comment>
<dbReference type="EMBL" id="JAINUG010000072">
    <property type="protein sequence ID" value="KAJ8401232.1"/>
    <property type="molecule type" value="Genomic_DNA"/>
</dbReference>
<keyword evidence="3" id="KW-1185">Reference proteome</keyword>
<sequence length="140" mass="14934">MSYLYPGLGLFTQAIAVCCGRPSRRAGHAADEQDRERAPSICAVTPAVFPQACYPLMRSRWGSPLSMGNATPRAPLSRPSRNGCRRAAPGASAVATPRQEAQGRRNCENPRAGPSPTRRPSPLLREPAVQKGPMGEPAPC</sequence>
<accession>A0AAD7WLF9</accession>
<proteinExistence type="predicted"/>
<dbReference type="Proteomes" id="UP001221898">
    <property type="component" value="Unassembled WGS sequence"/>
</dbReference>
<evidence type="ECO:0000313" key="2">
    <source>
        <dbReference type="EMBL" id="KAJ8401232.1"/>
    </source>
</evidence>
<reference evidence="2" key="1">
    <citation type="journal article" date="2023" name="Science">
        <title>Genome structures resolve the early diversification of teleost fishes.</title>
        <authorList>
            <person name="Parey E."/>
            <person name="Louis A."/>
            <person name="Montfort J."/>
            <person name="Bouchez O."/>
            <person name="Roques C."/>
            <person name="Iampietro C."/>
            <person name="Lluch J."/>
            <person name="Castinel A."/>
            <person name="Donnadieu C."/>
            <person name="Desvignes T."/>
            <person name="Floi Bucao C."/>
            <person name="Jouanno E."/>
            <person name="Wen M."/>
            <person name="Mejri S."/>
            <person name="Dirks R."/>
            <person name="Jansen H."/>
            <person name="Henkel C."/>
            <person name="Chen W.J."/>
            <person name="Zahm M."/>
            <person name="Cabau C."/>
            <person name="Klopp C."/>
            <person name="Thompson A.W."/>
            <person name="Robinson-Rechavi M."/>
            <person name="Braasch I."/>
            <person name="Lecointre G."/>
            <person name="Bobe J."/>
            <person name="Postlethwait J.H."/>
            <person name="Berthelot C."/>
            <person name="Roest Crollius H."/>
            <person name="Guiguen Y."/>
        </authorList>
    </citation>
    <scope>NUCLEOTIDE SEQUENCE</scope>
    <source>
        <strain evidence="2">NC1722</strain>
    </source>
</reference>